<evidence type="ECO:0000313" key="2">
    <source>
        <dbReference type="EMBL" id="KAI1715083.1"/>
    </source>
</evidence>
<proteinExistence type="predicted"/>
<organism evidence="2 3">
    <name type="scientific">Ditylenchus destructor</name>
    <dbReference type="NCBI Taxonomy" id="166010"/>
    <lineage>
        <taxon>Eukaryota</taxon>
        <taxon>Metazoa</taxon>
        <taxon>Ecdysozoa</taxon>
        <taxon>Nematoda</taxon>
        <taxon>Chromadorea</taxon>
        <taxon>Rhabditida</taxon>
        <taxon>Tylenchina</taxon>
        <taxon>Tylenchomorpha</taxon>
        <taxon>Sphaerularioidea</taxon>
        <taxon>Anguinidae</taxon>
        <taxon>Anguininae</taxon>
        <taxon>Ditylenchus</taxon>
    </lineage>
</organism>
<evidence type="ECO:0000256" key="1">
    <source>
        <dbReference type="SAM" id="Phobius"/>
    </source>
</evidence>
<feature type="transmembrane region" description="Helical" evidence="1">
    <location>
        <begin position="119"/>
        <end position="145"/>
    </location>
</feature>
<comment type="caution">
    <text evidence="2">The sequence shown here is derived from an EMBL/GenBank/DDBJ whole genome shotgun (WGS) entry which is preliminary data.</text>
</comment>
<dbReference type="Proteomes" id="UP001201812">
    <property type="component" value="Unassembled WGS sequence"/>
</dbReference>
<feature type="transmembrane region" description="Helical" evidence="1">
    <location>
        <begin position="89"/>
        <end position="112"/>
    </location>
</feature>
<keyword evidence="1" id="KW-0472">Membrane</keyword>
<accession>A0AAD4N8C3</accession>
<dbReference type="AlphaFoldDB" id="A0AAD4N8C3"/>
<sequence length="284" mass="32155">MNTTFPIKSTGTLIGSIMNTSQDVIIIVSSILAVWLFSHTLFVYFRGSASLRIRTLSKCMISYMAFNAATLAVSIPMYTYWLFKLQLPVWAELLGNVNMALEPLTVFFLFMWHSKTETIVFACNIICNTVCILSIVLPISIAYALNLPLKTIIAISNSRWFYLFVLKMTVGVLNAFLCAFLGWKVRTYRKKHISKTSKVNNRIVLICCVAELLLEFFPNLTAVVITMMGYSYIFMLYTGPYSKTTQCINVMICAIIYSKTLLAKQYTNTKVTVITVKSISMNQI</sequence>
<evidence type="ECO:0000313" key="3">
    <source>
        <dbReference type="Proteomes" id="UP001201812"/>
    </source>
</evidence>
<keyword evidence="1" id="KW-1133">Transmembrane helix</keyword>
<keyword evidence="1" id="KW-0812">Transmembrane</keyword>
<feature type="transmembrane region" description="Helical" evidence="1">
    <location>
        <begin position="160"/>
        <end position="183"/>
    </location>
</feature>
<feature type="transmembrane region" description="Helical" evidence="1">
    <location>
        <begin position="24"/>
        <end position="45"/>
    </location>
</feature>
<gene>
    <name evidence="2" type="ORF">DdX_08365</name>
</gene>
<reference evidence="2" key="1">
    <citation type="submission" date="2022-01" db="EMBL/GenBank/DDBJ databases">
        <title>Genome Sequence Resource for Two Populations of Ditylenchus destructor, the Migratory Endoparasitic Phytonematode.</title>
        <authorList>
            <person name="Zhang H."/>
            <person name="Lin R."/>
            <person name="Xie B."/>
        </authorList>
    </citation>
    <scope>NUCLEOTIDE SEQUENCE</scope>
    <source>
        <strain evidence="2">BazhouSP</strain>
    </source>
</reference>
<dbReference type="EMBL" id="JAKKPZ010000012">
    <property type="protein sequence ID" value="KAI1715083.1"/>
    <property type="molecule type" value="Genomic_DNA"/>
</dbReference>
<protein>
    <submittedName>
        <fullName evidence="2">Uncharacterized protein</fullName>
    </submittedName>
</protein>
<name>A0AAD4N8C3_9BILA</name>
<feature type="transmembrane region" description="Helical" evidence="1">
    <location>
        <begin position="65"/>
        <end position="83"/>
    </location>
</feature>
<feature type="transmembrane region" description="Helical" evidence="1">
    <location>
        <begin position="203"/>
        <end position="233"/>
    </location>
</feature>
<keyword evidence="3" id="KW-1185">Reference proteome</keyword>